<evidence type="ECO:0000313" key="2">
    <source>
        <dbReference type="Ensembl" id="ENSMPUP00000019626.1"/>
    </source>
</evidence>
<dbReference type="EMBL" id="AEYP01058727">
    <property type="status" value="NOT_ANNOTATED_CDS"/>
    <property type="molecule type" value="Genomic_DNA"/>
</dbReference>
<dbReference type="Ensembl" id="ENSMPUT00000019906.1">
    <property type="protein sequence ID" value="ENSMPUP00000019626.1"/>
    <property type="gene ID" value="ENSMPUG00000019754.1"/>
</dbReference>
<feature type="region of interest" description="Disordered" evidence="1">
    <location>
        <begin position="106"/>
        <end position="137"/>
    </location>
</feature>
<evidence type="ECO:0000256" key="1">
    <source>
        <dbReference type="SAM" id="MobiDB-lite"/>
    </source>
</evidence>
<name>M3Z7R3_MUSPF</name>
<organism evidence="2">
    <name type="scientific">Mustela putorius furo</name>
    <name type="common">European domestic ferret</name>
    <name type="synonym">Mustela furo</name>
    <dbReference type="NCBI Taxonomy" id="9669"/>
    <lineage>
        <taxon>Eukaryota</taxon>
        <taxon>Metazoa</taxon>
        <taxon>Chordata</taxon>
        <taxon>Craniata</taxon>
        <taxon>Vertebrata</taxon>
        <taxon>Euteleostomi</taxon>
        <taxon>Mammalia</taxon>
        <taxon>Eutheria</taxon>
        <taxon>Laurasiatheria</taxon>
        <taxon>Carnivora</taxon>
        <taxon>Caniformia</taxon>
        <taxon>Musteloidea</taxon>
        <taxon>Mustelidae</taxon>
        <taxon>Mustelinae</taxon>
        <taxon>Mustela</taxon>
    </lineage>
</organism>
<feature type="compositionally biased region" description="Low complexity" evidence="1">
    <location>
        <begin position="121"/>
        <end position="130"/>
    </location>
</feature>
<reference evidence="2" key="1">
    <citation type="submission" date="2024-06" db="UniProtKB">
        <authorList>
            <consortium name="Ensembl"/>
        </authorList>
    </citation>
    <scope>IDENTIFICATION</scope>
</reference>
<feature type="compositionally biased region" description="Polar residues" evidence="1">
    <location>
        <begin position="359"/>
        <end position="372"/>
    </location>
</feature>
<feature type="compositionally biased region" description="Basic residues" evidence="1">
    <location>
        <begin position="470"/>
        <end position="493"/>
    </location>
</feature>
<dbReference type="AlphaFoldDB" id="M3Z7R3"/>
<accession>M3Z7R3</accession>
<sequence>MARPRARASATGKEEPLKGLWQEGRIWVTGGRVPATGGSTTGTQCSRGPPASPQLQTHRRHGVSCPWRPGQDHVVLRSRPTCAVLRSGLTVCGSSWGHSGHRSAALQGGCKATSGGGTTSRGGTASRGSRPCSAGPAEVGRQVCRAGPHMPRGCRPPPCQHRTPHHAHAHEGFVGYFSKSCAEAVARLSCTDRAVPARRPQIHTSQFWRSRPTFPKRLGARSQPGRRRWRPGWPAAHTTHYAHGLRARDGRACRRAGGTPVGGRLAGRAGAPSQLGLRCRQLPDGKLRCTHGLCRHGHVRGSYICGQAHGEPAPSWAAPGHDLSPHTQCVGVIYTSCARSLVFYRRTQSSERFGCQLSTTQLLTTGPPAQSSGRGGTSPARRDGRALWSRSRPSLAPTSRPRLQARRDTGQSSWGLPHSSHAHLSRPGPSRALGHSPPPLPTHTPPAPSPPPHADQAELPGSTGLSHLRGPGRRWVSRNAGKSRKPHPAHQHGRLCSYPCGPRPRPRVRLLTLLPGAPPGPAAPAGHHLICPNLFGFF</sequence>
<proteinExistence type="predicted"/>
<feature type="compositionally biased region" description="Pro residues" evidence="1">
    <location>
        <begin position="436"/>
        <end position="453"/>
    </location>
</feature>
<feature type="region of interest" description="Disordered" evidence="1">
    <location>
        <begin position="38"/>
        <end position="64"/>
    </location>
</feature>
<dbReference type="HOGENOM" id="CLU_506175_0_0_1"/>
<feature type="region of interest" description="Disordered" evidence="1">
    <location>
        <begin position="359"/>
        <end position="501"/>
    </location>
</feature>
<protein>
    <submittedName>
        <fullName evidence="2">Uncharacterized protein</fullName>
    </submittedName>
</protein>
<dbReference type="InParanoid" id="M3Z7R3"/>